<comment type="caution">
    <text evidence="7">The sequence shown here is derived from an EMBL/GenBank/DDBJ whole genome shotgun (WGS) entry which is preliminary data.</text>
</comment>
<dbReference type="PANTHER" id="PTHR43333:SF1">
    <property type="entry name" value="D-ISOMER SPECIFIC 2-HYDROXYACID DEHYDROGENASE NAD-BINDING DOMAIN-CONTAINING PROTEIN"/>
    <property type="match status" value="1"/>
</dbReference>
<dbReference type="Gene3D" id="3.40.50.720">
    <property type="entry name" value="NAD(P)-binding Rossmann-like Domain"/>
    <property type="match status" value="2"/>
</dbReference>
<dbReference type="PROSITE" id="PS00671">
    <property type="entry name" value="D_2_HYDROXYACID_DH_3"/>
    <property type="match status" value="1"/>
</dbReference>
<keyword evidence="3" id="KW-0520">NAD</keyword>
<organism evidence="7 8">
    <name type="scientific">Fictibacillus enclensis</name>
    <dbReference type="NCBI Taxonomy" id="1017270"/>
    <lineage>
        <taxon>Bacteria</taxon>
        <taxon>Bacillati</taxon>
        <taxon>Bacillota</taxon>
        <taxon>Bacilli</taxon>
        <taxon>Bacillales</taxon>
        <taxon>Fictibacillaceae</taxon>
        <taxon>Fictibacillus</taxon>
    </lineage>
</organism>
<sequence length="321" mass="36353">MTARKLLIAQNIDDSYVEKVQKIIPDWTIVTGKDKEIWQKEAPDAEIIAGWKKGMEEYTLDRENAPLKWVQTWSAGVNNLPLDRLSSENIQLTSANGVHAFPISETIFALMLGLTRKIHTYVRNQQSKTWDHSNLKLEIHGKTLGILGTGAIGRETAKIAKAFGMKVLGMRHSGKPEQYIDRMYTSEELHDLLPECDYVVVTLPLTKETNRMLGKKEFQHMKNTAFFINIGRGDIVVEEDLIQALNTGEIAGAGLDVFEKEPLDNNSPLWNMENVIITPHTAGSTEYYDQRVIEDIFIPNLKDYLDDKSLSINAVDYNKGY</sequence>
<evidence type="ECO:0000313" key="8">
    <source>
        <dbReference type="Proteomes" id="UP000054099"/>
    </source>
</evidence>
<evidence type="ECO:0000256" key="2">
    <source>
        <dbReference type="ARBA" id="ARBA00023002"/>
    </source>
</evidence>
<dbReference type="PANTHER" id="PTHR43333">
    <property type="entry name" value="2-HACID_DH_C DOMAIN-CONTAINING PROTEIN"/>
    <property type="match status" value="1"/>
</dbReference>
<proteinExistence type="inferred from homology"/>
<gene>
    <name evidence="7" type="ORF">AS030_10645</name>
</gene>
<evidence type="ECO:0000313" key="7">
    <source>
        <dbReference type="EMBL" id="KSU83043.1"/>
    </source>
</evidence>
<accession>A0A0V8J7Q7</accession>
<dbReference type="GO" id="GO:0016616">
    <property type="term" value="F:oxidoreductase activity, acting on the CH-OH group of donors, NAD or NADP as acceptor"/>
    <property type="evidence" value="ECO:0007669"/>
    <property type="project" value="InterPro"/>
</dbReference>
<reference evidence="7 8" key="1">
    <citation type="journal article" date="2014" name="Antonie Van Leeuwenhoek">
        <title>Fictibacillus enclensis sp. nov., isolated from marine sediment.</title>
        <authorList>
            <person name="Dastager S.G."/>
            <person name="Mawlankar R."/>
            <person name="Srinivasan K."/>
            <person name="Tang S.K."/>
            <person name="Lee J.C."/>
            <person name="Ramana V.V."/>
            <person name="Shouche Y.S."/>
        </authorList>
    </citation>
    <scope>NUCLEOTIDE SEQUENCE [LARGE SCALE GENOMIC DNA]</scope>
    <source>
        <strain evidence="7 8">NIO-1003</strain>
    </source>
</reference>
<dbReference type="SUPFAM" id="SSF52283">
    <property type="entry name" value="Formate/glycerate dehydrogenase catalytic domain-like"/>
    <property type="match status" value="1"/>
</dbReference>
<protein>
    <submittedName>
        <fullName evidence="7">Hydroxyacid dehydrogenase</fullName>
    </submittedName>
</protein>
<dbReference type="EMBL" id="LNQN01000002">
    <property type="protein sequence ID" value="KSU83043.1"/>
    <property type="molecule type" value="Genomic_DNA"/>
</dbReference>
<keyword evidence="8" id="KW-1185">Reference proteome</keyword>
<evidence type="ECO:0000259" key="6">
    <source>
        <dbReference type="Pfam" id="PF02826"/>
    </source>
</evidence>
<dbReference type="SUPFAM" id="SSF51735">
    <property type="entry name" value="NAD(P)-binding Rossmann-fold domains"/>
    <property type="match status" value="1"/>
</dbReference>
<evidence type="ECO:0000256" key="3">
    <source>
        <dbReference type="ARBA" id="ARBA00023027"/>
    </source>
</evidence>
<feature type="domain" description="D-isomer specific 2-hydroxyacid dehydrogenase catalytic" evidence="5">
    <location>
        <begin position="8"/>
        <end position="309"/>
    </location>
</feature>
<name>A0A0V8J7Q7_9BACL</name>
<evidence type="ECO:0000259" key="5">
    <source>
        <dbReference type="Pfam" id="PF00389"/>
    </source>
</evidence>
<dbReference type="InterPro" id="IPR029753">
    <property type="entry name" value="D-isomer_DH_CS"/>
</dbReference>
<dbReference type="InterPro" id="IPR006139">
    <property type="entry name" value="D-isomer_2_OHA_DH_cat_dom"/>
</dbReference>
<keyword evidence="2 4" id="KW-0560">Oxidoreductase</keyword>
<dbReference type="Pfam" id="PF02826">
    <property type="entry name" value="2-Hacid_dh_C"/>
    <property type="match status" value="1"/>
</dbReference>
<dbReference type="GO" id="GO:0051287">
    <property type="term" value="F:NAD binding"/>
    <property type="evidence" value="ECO:0007669"/>
    <property type="project" value="InterPro"/>
</dbReference>
<dbReference type="InterPro" id="IPR006140">
    <property type="entry name" value="D-isomer_DH_NAD-bd"/>
</dbReference>
<feature type="domain" description="D-isomer specific 2-hydroxyacid dehydrogenase NAD-binding" evidence="6">
    <location>
        <begin position="108"/>
        <end position="282"/>
    </location>
</feature>
<dbReference type="CDD" id="cd05300">
    <property type="entry name" value="2-Hacid_dh_1"/>
    <property type="match status" value="1"/>
</dbReference>
<dbReference type="OrthoDB" id="9805416at2"/>
<dbReference type="FunFam" id="3.40.50.720:FF:000363">
    <property type="entry name" value="D-isomer specific 2-hydroxyacid dehydrogenase"/>
    <property type="match status" value="1"/>
</dbReference>
<evidence type="ECO:0000256" key="1">
    <source>
        <dbReference type="ARBA" id="ARBA00005854"/>
    </source>
</evidence>
<comment type="similarity">
    <text evidence="1 4">Belongs to the D-isomer specific 2-hydroxyacid dehydrogenase family.</text>
</comment>
<dbReference type="Proteomes" id="UP000054099">
    <property type="component" value="Unassembled WGS sequence"/>
</dbReference>
<dbReference type="AlphaFoldDB" id="A0A0V8J7Q7"/>
<dbReference type="InterPro" id="IPR036291">
    <property type="entry name" value="NAD(P)-bd_dom_sf"/>
</dbReference>
<dbReference type="RefSeq" id="WP_061971777.1">
    <property type="nucleotide sequence ID" value="NZ_FMAV01000002.1"/>
</dbReference>
<dbReference type="Pfam" id="PF00389">
    <property type="entry name" value="2-Hacid_dh"/>
    <property type="match status" value="1"/>
</dbReference>
<evidence type="ECO:0000256" key="4">
    <source>
        <dbReference type="RuleBase" id="RU003719"/>
    </source>
</evidence>